<dbReference type="SUPFAM" id="SSF64356">
    <property type="entry name" value="SNARE-like"/>
    <property type="match status" value="1"/>
</dbReference>
<dbReference type="InterPro" id="IPR007233">
    <property type="entry name" value="TRAPPC"/>
</dbReference>
<comment type="subunit">
    <text evidence="6">Part of the multisubunit transport protein particle (TRAPP) complex.</text>
</comment>
<evidence type="ECO:0000256" key="1">
    <source>
        <dbReference type="ARBA" id="ARBA00022448"/>
    </source>
</evidence>
<dbReference type="GO" id="GO:0030008">
    <property type="term" value="C:TRAPP complex"/>
    <property type="evidence" value="ECO:0007669"/>
    <property type="project" value="UniProtKB-UniRule"/>
</dbReference>
<evidence type="ECO:0000256" key="4">
    <source>
        <dbReference type="ARBA" id="ARBA00023034"/>
    </source>
</evidence>
<sequence length="174" mass="19433">MTIYSIYIFDRHCQCIFHESWNRRVQPSSATTTSPPTTTADDGAAPTQPATQMGGMVGTTSLAFEEEAKLVYGVVFSLRNLLSKLSNTPGAEGFTSYRTNVYKLHYFETPTSLKFVMNTDSSMDGMREALRLIYANIYVDYVVKNPLANVEGQITNDLFKTALQKFIRGIPGFD</sequence>
<evidence type="ECO:0000256" key="7">
    <source>
        <dbReference type="SAM" id="MobiDB-lite"/>
    </source>
</evidence>
<gene>
    <name evidence="8" type="primary">TRAPPC1</name>
    <name evidence="8" type="ORF">HK097_000509</name>
</gene>
<evidence type="ECO:0000256" key="5">
    <source>
        <dbReference type="ARBA" id="ARBA00038167"/>
    </source>
</evidence>
<dbReference type="EMBL" id="JADGJD010001091">
    <property type="protein sequence ID" value="KAJ3046794.1"/>
    <property type="molecule type" value="Genomic_DNA"/>
</dbReference>
<proteinExistence type="inferred from homology"/>
<name>A0AAD5S796_9FUNG</name>
<feature type="region of interest" description="Disordered" evidence="7">
    <location>
        <begin position="26"/>
        <end position="50"/>
    </location>
</feature>
<evidence type="ECO:0000313" key="8">
    <source>
        <dbReference type="EMBL" id="KAJ3046794.1"/>
    </source>
</evidence>
<evidence type="ECO:0000256" key="2">
    <source>
        <dbReference type="ARBA" id="ARBA00022824"/>
    </source>
</evidence>
<dbReference type="Gene3D" id="3.30.450.70">
    <property type="match status" value="1"/>
</dbReference>
<keyword evidence="2 6" id="KW-0256">Endoplasmic reticulum</keyword>
<dbReference type="InterPro" id="IPR011012">
    <property type="entry name" value="Longin-like_dom_sf"/>
</dbReference>
<accession>A0AAD5S796</accession>
<dbReference type="Proteomes" id="UP001212841">
    <property type="component" value="Unassembled WGS sequence"/>
</dbReference>
<dbReference type="GO" id="GO:0006888">
    <property type="term" value="P:endoplasmic reticulum to Golgi vesicle-mediated transport"/>
    <property type="evidence" value="ECO:0007669"/>
    <property type="project" value="UniProtKB-UniRule"/>
</dbReference>
<dbReference type="AlphaFoldDB" id="A0AAD5S796"/>
<reference evidence="8" key="1">
    <citation type="submission" date="2020-05" db="EMBL/GenBank/DDBJ databases">
        <title>Phylogenomic resolution of chytrid fungi.</title>
        <authorList>
            <person name="Stajich J.E."/>
            <person name="Amses K."/>
            <person name="Simmons R."/>
            <person name="Seto K."/>
            <person name="Myers J."/>
            <person name="Bonds A."/>
            <person name="Quandt C.A."/>
            <person name="Barry K."/>
            <person name="Liu P."/>
            <person name="Grigoriev I."/>
            <person name="Longcore J.E."/>
            <person name="James T.Y."/>
        </authorList>
    </citation>
    <scope>NUCLEOTIDE SEQUENCE</scope>
    <source>
        <strain evidence="8">JEL0318</strain>
    </source>
</reference>
<keyword evidence="1 6" id="KW-0813">Transport</keyword>
<dbReference type="Pfam" id="PF04099">
    <property type="entry name" value="Sybindin"/>
    <property type="match status" value="1"/>
</dbReference>
<dbReference type="PANTHER" id="PTHR23249">
    <property type="entry name" value="TRAFFICKING PROTEIN PARTICLE COMPLEX SUBUNIT"/>
    <property type="match status" value="1"/>
</dbReference>
<dbReference type="CDD" id="cd14855">
    <property type="entry name" value="TRAPPC1_MUM2"/>
    <property type="match status" value="1"/>
</dbReference>
<keyword evidence="9" id="KW-1185">Reference proteome</keyword>
<keyword evidence="4 6" id="KW-0333">Golgi apparatus</keyword>
<keyword evidence="3 6" id="KW-0931">ER-Golgi transport</keyword>
<comment type="subcellular location">
    <subcellularLocation>
        <location evidence="6">Endoplasmic reticulum</location>
    </subcellularLocation>
    <subcellularLocation>
        <location evidence="6">Golgi apparatus</location>
        <location evidence="6">cis-Golgi network</location>
    </subcellularLocation>
</comment>
<dbReference type="PANTHER" id="PTHR23249:SF16">
    <property type="entry name" value="TRAFFICKING PROTEIN PARTICLE COMPLEX SUBUNIT 1"/>
    <property type="match status" value="1"/>
</dbReference>
<comment type="similarity">
    <text evidence="5">Belongs to the TRAPP small subunits family. BET5 subfamily.</text>
</comment>
<protein>
    <recommendedName>
        <fullName evidence="6">Trafficking protein particle complex subunit</fullName>
    </recommendedName>
</protein>
<evidence type="ECO:0000313" key="9">
    <source>
        <dbReference type="Proteomes" id="UP001212841"/>
    </source>
</evidence>
<organism evidence="8 9">
    <name type="scientific">Rhizophlyctis rosea</name>
    <dbReference type="NCBI Taxonomy" id="64517"/>
    <lineage>
        <taxon>Eukaryota</taxon>
        <taxon>Fungi</taxon>
        <taxon>Fungi incertae sedis</taxon>
        <taxon>Chytridiomycota</taxon>
        <taxon>Chytridiomycota incertae sedis</taxon>
        <taxon>Chytridiomycetes</taxon>
        <taxon>Rhizophlyctidales</taxon>
        <taxon>Rhizophlyctidaceae</taxon>
        <taxon>Rhizophlyctis</taxon>
    </lineage>
</organism>
<evidence type="ECO:0000256" key="3">
    <source>
        <dbReference type="ARBA" id="ARBA00022892"/>
    </source>
</evidence>
<dbReference type="GO" id="GO:0005783">
    <property type="term" value="C:endoplasmic reticulum"/>
    <property type="evidence" value="ECO:0007669"/>
    <property type="project" value="UniProtKB-SubCell"/>
</dbReference>
<dbReference type="SMART" id="SM01399">
    <property type="entry name" value="Sybindin"/>
    <property type="match status" value="1"/>
</dbReference>
<comment type="caution">
    <text evidence="8">The sequence shown here is derived from an EMBL/GenBank/DDBJ whole genome shotgun (WGS) entry which is preliminary data.</text>
</comment>
<evidence type="ECO:0000256" key="6">
    <source>
        <dbReference type="RuleBase" id="RU366065"/>
    </source>
</evidence>
<dbReference type="GO" id="GO:0005794">
    <property type="term" value="C:Golgi apparatus"/>
    <property type="evidence" value="ECO:0007669"/>
    <property type="project" value="UniProtKB-SubCell"/>
</dbReference>